<dbReference type="AlphaFoldDB" id="A0A9X9S251"/>
<keyword evidence="3" id="KW-1185">Reference proteome</keyword>
<accession>A0A9X9S251</accession>
<evidence type="ECO:0000256" key="1">
    <source>
        <dbReference type="SAM" id="Phobius"/>
    </source>
</evidence>
<dbReference type="EMBL" id="CP113361">
    <property type="protein sequence ID" value="WAI00157.1"/>
    <property type="molecule type" value="Genomic_DNA"/>
</dbReference>
<keyword evidence="1" id="KW-1133">Transmembrane helix</keyword>
<reference evidence="2" key="1">
    <citation type="submission" date="2022-11" db="EMBL/GenBank/DDBJ databases">
        <title>Complete genome sequence of Methanogenium organophilum DSM 3596.</title>
        <authorList>
            <person name="Chen S.-C."/>
            <person name="Lai S.-J."/>
            <person name="You Y.-T."/>
        </authorList>
    </citation>
    <scope>NUCLEOTIDE SEQUENCE</scope>
    <source>
        <strain evidence="2">DSM 3596</strain>
    </source>
</reference>
<sequence length="327" mass="35765">MSDDYYAFSEISGAVDRTKNLLWPFQWGVWFRIALIALFIGGGGFNFPGSSYGDVSDTGLAPGSLPDLGMDNIGIILIIVGVVLLLALIWMFIGSVLQFVFVDCLTSGRILLTRTFKERSGKGVRLLLFNIGIGLIFLLIIAVLALIFFLPVMDGTPPGDALVIGTVLMFVLLILVLLIPLALIAIFTTDFVVPVMIRDDCGVIAAWRQVIAIFAPEWKQAVVYVLVKFVLGIAAAILLFIAVLIAVIIIGIPFVIIGVVLATVFKLMNIMLLLLLLIPFVVIVIPVTLLIEVPFVTFFRYYSLQVLGRISEKYALLPNESMDEPAV</sequence>
<feature type="transmembrane region" description="Helical" evidence="1">
    <location>
        <begin position="73"/>
        <end position="105"/>
    </location>
</feature>
<dbReference type="RefSeq" id="WP_268185330.1">
    <property type="nucleotide sequence ID" value="NZ_CP113361.1"/>
</dbReference>
<evidence type="ECO:0000313" key="2">
    <source>
        <dbReference type="EMBL" id="WAI00157.1"/>
    </source>
</evidence>
<feature type="transmembrane region" description="Helical" evidence="1">
    <location>
        <begin position="162"/>
        <end position="188"/>
    </location>
</feature>
<feature type="transmembrane region" description="Helical" evidence="1">
    <location>
        <begin position="29"/>
        <end position="47"/>
    </location>
</feature>
<organism evidence="2 3">
    <name type="scientific">Methanogenium organophilum</name>
    <dbReference type="NCBI Taxonomy" id="2199"/>
    <lineage>
        <taxon>Archaea</taxon>
        <taxon>Methanobacteriati</taxon>
        <taxon>Methanobacteriota</taxon>
        <taxon>Stenosarchaea group</taxon>
        <taxon>Methanomicrobia</taxon>
        <taxon>Methanomicrobiales</taxon>
        <taxon>Methanomicrobiaceae</taxon>
        <taxon>Methanogenium</taxon>
    </lineage>
</organism>
<dbReference type="Proteomes" id="UP001163096">
    <property type="component" value="Chromosome"/>
</dbReference>
<keyword evidence="1" id="KW-0812">Transmembrane</keyword>
<dbReference type="GeneID" id="76834807"/>
<dbReference type="KEGG" id="mou:OU421_06855"/>
<protein>
    <recommendedName>
        <fullName evidence="4">Transmembrane protein</fullName>
    </recommendedName>
</protein>
<feature type="transmembrane region" description="Helical" evidence="1">
    <location>
        <begin position="268"/>
        <end position="291"/>
    </location>
</feature>
<evidence type="ECO:0008006" key="4">
    <source>
        <dbReference type="Google" id="ProtNLM"/>
    </source>
</evidence>
<dbReference type="InterPro" id="IPR055966">
    <property type="entry name" value="DUF7544"/>
</dbReference>
<keyword evidence="1" id="KW-0472">Membrane</keyword>
<gene>
    <name evidence="2" type="ORF">OU421_06855</name>
</gene>
<dbReference type="Pfam" id="PF24400">
    <property type="entry name" value="DUF7544"/>
    <property type="match status" value="1"/>
</dbReference>
<feature type="transmembrane region" description="Helical" evidence="1">
    <location>
        <begin position="126"/>
        <end position="150"/>
    </location>
</feature>
<name>A0A9X9S251_METOG</name>
<proteinExistence type="predicted"/>
<feature type="transmembrane region" description="Helical" evidence="1">
    <location>
        <begin position="229"/>
        <end position="262"/>
    </location>
</feature>
<evidence type="ECO:0000313" key="3">
    <source>
        <dbReference type="Proteomes" id="UP001163096"/>
    </source>
</evidence>